<dbReference type="InParanoid" id="A0A0P0Y8U3"/>
<proteinExistence type="predicted"/>
<dbReference type="AlphaFoldDB" id="A0A0P0Y8U3"/>
<dbReference type="EMBL" id="AP014968">
    <property type="protein sequence ID" value="BAT16583.1"/>
    <property type="molecule type" value="Genomic_DNA"/>
</dbReference>
<dbReference type="Proteomes" id="UP000059680">
    <property type="component" value="Chromosome 12"/>
</dbReference>
<sequence length="65" mass="7725">SHRLDLLLLVRSPRRTPTPISTARQRRLYRYLHIQGQNATRRCASTRTRLGFFAREGEWRLGFLT</sequence>
<evidence type="ECO:0000313" key="2">
    <source>
        <dbReference type="Proteomes" id="UP000059680"/>
    </source>
</evidence>
<reference evidence="1 2" key="3">
    <citation type="journal article" date="2013" name="Rice">
        <title>Improvement of the Oryza sativa Nipponbare reference genome using next generation sequence and optical map data.</title>
        <authorList>
            <person name="Kawahara Y."/>
            <person name="de la Bastide M."/>
            <person name="Hamilton J.P."/>
            <person name="Kanamori H."/>
            <person name="McCombie W.R."/>
            <person name="Ouyang S."/>
            <person name="Schwartz D.C."/>
            <person name="Tanaka T."/>
            <person name="Wu J."/>
            <person name="Zhou S."/>
            <person name="Childs K.L."/>
            <person name="Davidson R.M."/>
            <person name="Lin H."/>
            <person name="Quesada-Ocampo L."/>
            <person name="Vaillancourt B."/>
            <person name="Sakai H."/>
            <person name="Lee S.S."/>
            <person name="Kim J."/>
            <person name="Numa H."/>
            <person name="Itoh T."/>
            <person name="Buell C.R."/>
            <person name="Matsumoto T."/>
        </authorList>
    </citation>
    <scope>NUCLEOTIDE SEQUENCE [LARGE SCALE GENOMIC DNA]</scope>
    <source>
        <strain evidence="2">cv. Nipponbare</strain>
    </source>
</reference>
<reference evidence="1 2" key="2">
    <citation type="journal article" date="2013" name="Plant Cell Physiol.">
        <title>Rice Annotation Project Database (RAP-DB): an integrative and interactive database for rice genomics.</title>
        <authorList>
            <person name="Sakai H."/>
            <person name="Lee S.S."/>
            <person name="Tanaka T."/>
            <person name="Numa H."/>
            <person name="Kim J."/>
            <person name="Kawahara Y."/>
            <person name="Wakimoto H."/>
            <person name="Yang C.C."/>
            <person name="Iwamoto M."/>
            <person name="Abe T."/>
            <person name="Yamada Y."/>
            <person name="Muto A."/>
            <person name="Inokuchi H."/>
            <person name="Ikemura T."/>
            <person name="Matsumoto T."/>
            <person name="Sasaki T."/>
            <person name="Itoh T."/>
        </authorList>
    </citation>
    <scope>NUCLEOTIDE SEQUENCE [LARGE SCALE GENOMIC DNA]</scope>
    <source>
        <strain evidence="2">cv. Nipponbare</strain>
    </source>
</reference>
<dbReference type="Gramene" id="Os12t0261250-01">
    <property type="protein sequence ID" value="Os12t0261250-01"/>
    <property type="gene ID" value="Os12g0261250"/>
</dbReference>
<keyword evidence="2" id="KW-1185">Reference proteome</keyword>
<accession>A0A0P0Y8U3</accession>
<dbReference type="PaxDb" id="39947-A0A0P0Y8U3"/>
<name>A0A0P0Y8U3_ORYSJ</name>
<feature type="non-terminal residue" evidence="1">
    <location>
        <position position="1"/>
    </location>
</feature>
<reference evidence="2" key="1">
    <citation type="journal article" date="2005" name="Nature">
        <title>The map-based sequence of the rice genome.</title>
        <authorList>
            <consortium name="International rice genome sequencing project (IRGSP)"/>
            <person name="Matsumoto T."/>
            <person name="Wu J."/>
            <person name="Kanamori H."/>
            <person name="Katayose Y."/>
            <person name="Fujisawa M."/>
            <person name="Namiki N."/>
            <person name="Mizuno H."/>
            <person name="Yamamoto K."/>
            <person name="Antonio B.A."/>
            <person name="Baba T."/>
            <person name="Sakata K."/>
            <person name="Nagamura Y."/>
            <person name="Aoki H."/>
            <person name="Arikawa K."/>
            <person name="Arita K."/>
            <person name="Bito T."/>
            <person name="Chiden Y."/>
            <person name="Fujitsuka N."/>
            <person name="Fukunaka R."/>
            <person name="Hamada M."/>
            <person name="Harada C."/>
            <person name="Hayashi A."/>
            <person name="Hijishita S."/>
            <person name="Honda M."/>
            <person name="Hosokawa S."/>
            <person name="Ichikawa Y."/>
            <person name="Idonuma A."/>
            <person name="Iijima M."/>
            <person name="Ikeda M."/>
            <person name="Ikeno M."/>
            <person name="Ito K."/>
            <person name="Ito S."/>
            <person name="Ito T."/>
            <person name="Ito Y."/>
            <person name="Ito Y."/>
            <person name="Iwabuchi A."/>
            <person name="Kamiya K."/>
            <person name="Karasawa W."/>
            <person name="Kurita K."/>
            <person name="Katagiri S."/>
            <person name="Kikuta A."/>
            <person name="Kobayashi H."/>
            <person name="Kobayashi N."/>
            <person name="Machita K."/>
            <person name="Maehara T."/>
            <person name="Masukawa M."/>
            <person name="Mizubayashi T."/>
            <person name="Mukai Y."/>
            <person name="Nagasaki H."/>
            <person name="Nagata Y."/>
            <person name="Naito S."/>
            <person name="Nakashima M."/>
            <person name="Nakama Y."/>
            <person name="Nakamichi Y."/>
            <person name="Nakamura M."/>
            <person name="Meguro A."/>
            <person name="Negishi M."/>
            <person name="Ohta I."/>
            <person name="Ohta T."/>
            <person name="Okamoto M."/>
            <person name="Ono N."/>
            <person name="Saji S."/>
            <person name="Sakaguchi M."/>
            <person name="Sakai K."/>
            <person name="Shibata M."/>
            <person name="Shimokawa T."/>
            <person name="Song J."/>
            <person name="Takazaki Y."/>
            <person name="Terasawa K."/>
            <person name="Tsugane M."/>
            <person name="Tsuji K."/>
            <person name="Ueda S."/>
            <person name="Waki K."/>
            <person name="Yamagata H."/>
            <person name="Yamamoto M."/>
            <person name="Yamamoto S."/>
            <person name="Yamane H."/>
            <person name="Yoshiki S."/>
            <person name="Yoshihara R."/>
            <person name="Yukawa K."/>
            <person name="Zhong H."/>
            <person name="Yano M."/>
            <person name="Yuan Q."/>
            <person name="Ouyang S."/>
            <person name="Liu J."/>
            <person name="Jones K.M."/>
            <person name="Gansberger K."/>
            <person name="Moffat K."/>
            <person name="Hill J."/>
            <person name="Bera J."/>
            <person name="Fadrosh D."/>
            <person name="Jin S."/>
            <person name="Johri S."/>
            <person name="Kim M."/>
            <person name="Overton L."/>
            <person name="Reardon M."/>
            <person name="Tsitrin T."/>
            <person name="Vuong H."/>
            <person name="Weaver B."/>
            <person name="Ciecko A."/>
            <person name="Tallon L."/>
            <person name="Jackson J."/>
            <person name="Pai G."/>
            <person name="Aken S.V."/>
            <person name="Utterback T."/>
            <person name="Reidmuller S."/>
            <person name="Feldblyum T."/>
            <person name="Hsiao J."/>
            <person name="Zismann V."/>
            <person name="Iobst S."/>
            <person name="de Vazeille A.R."/>
            <person name="Buell C.R."/>
            <person name="Ying K."/>
            <person name="Li Y."/>
            <person name="Lu T."/>
            <person name="Huang Y."/>
            <person name="Zhao Q."/>
            <person name="Feng Q."/>
            <person name="Zhang L."/>
            <person name="Zhu J."/>
            <person name="Weng Q."/>
            <person name="Mu J."/>
            <person name="Lu Y."/>
            <person name="Fan D."/>
            <person name="Liu Y."/>
            <person name="Guan J."/>
            <person name="Zhang Y."/>
            <person name="Yu S."/>
            <person name="Liu X."/>
            <person name="Zhang Y."/>
            <person name="Hong G."/>
            <person name="Han B."/>
            <person name="Choisne N."/>
            <person name="Demange N."/>
            <person name="Orjeda G."/>
            <person name="Samain S."/>
            <person name="Cattolico L."/>
            <person name="Pelletier E."/>
            <person name="Couloux A."/>
            <person name="Segurens B."/>
            <person name="Wincker P."/>
            <person name="D'Hont A."/>
            <person name="Scarpelli C."/>
            <person name="Weissenbach J."/>
            <person name="Salanoubat M."/>
            <person name="Quetier F."/>
            <person name="Yu Y."/>
            <person name="Kim H.R."/>
            <person name="Rambo T."/>
            <person name="Currie J."/>
            <person name="Collura K."/>
            <person name="Luo M."/>
            <person name="Yang T."/>
            <person name="Ammiraju J.S.S."/>
            <person name="Engler F."/>
            <person name="Soderlund C."/>
            <person name="Wing R.A."/>
            <person name="Palmer L.E."/>
            <person name="de la Bastide M."/>
            <person name="Spiegel L."/>
            <person name="Nascimento L."/>
            <person name="Zutavern T."/>
            <person name="O'Shaughnessy A."/>
            <person name="Dike S."/>
            <person name="Dedhia N."/>
            <person name="Preston R."/>
            <person name="Balija V."/>
            <person name="McCombie W.R."/>
            <person name="Chow T."/>
            <person name="Chen H."/>
            <person name="Chung M."/>
            <person name="Chen C."/>
            <person name="Shaw J."/>
            <person name="Wu H."/>
            <person name="Hsiao K."/>
            <person name="Chao Y."/>
            <person name="Chu M."/>
            <person name="Cheng C."/>
            <person name="Hour A."/>
            <person name="Lee P."/>
            <person name="Lin S."/>
            <person name="Lin Y."/>
            <person name="Liou J."/>
            <person name="Liu S."/>
            <person name="Hsing Y."/>
            <person name="Raghuvanshi S."/>
            <person name="Mohanty A."/>
            <person name="Bharti A.K."/>
            <person name="Gaur A."/>
            <person name="Gupta V."/>
            <person name="Kumar D."/>
            <person name="Ravi V."/>
            <person name="Vij S."/>
            <person name="Kapur A."/>
            <person name="Khurana P."/>
            <person name="Khurana P."/>
            <person name="Khurana J.P."/>
            <person name="Tyagi A.K."/>
            <person name="Gaikwad K."/>
            <person name="Singh A."/>
            <person name="Dalal V."/>
            <person name="Srivastava S."/>
            <person name="Dixit A."/>
            <person name="Pal A.K."/>
            <person name="Ghazi I.A."/>
            <person name="Yadav M."/>
            <person name="Pandit A."/>
            <person name="Bhargava A."/>
            <person name="Sureshbabu K."/>
            <person name="Batra K."/>
            <person name="Sharma T.R."/>
            <person name="Mohapatra T."/>
            <person name="Singh N.K."/>
            <person name="Messing J."/>
            <person name="Nelson A.B."/>
            <person name="Fuks G."/>
            <person name="Kavchok S."/>
            <person name="Keizer G."/>
            <person name="Linton E."/>
            <person name="Llaca V."/>
            <person name="Song R."/>
            <person name="Tanyolac B."/>
            <person name="Young S."/>
            <person name="Ho-Il K."/>
            <person name="Hahn J.H."/>
            <person name="Sangsakoo G."/>
            <person name="Vanavichit A."/>
            <person name="de Mattos Luiz.A.T."/>
            <person name="Zimmer P.D."/>
            <person name="Malone G."/>
            <person name="Dellagostin O."/>
            <person name="de Oliveira A.C."/>
            <person name="Bevan M."/>
            <person name="Bancroft I."/>
            <person name="Minx P."/>
            <person name="Cordum H."/>
            <person name="Wilson R."/>
            <person name="Cheng Z."/>
            <person name="Jin W."/>
            <person name="Jiang J."/>
            <person name="Leong S.A."/>
            <person name="Iwama H."/>
            <person name="Gojobori T."/>
            <person name="Itoh T."/>
            <person name="Niimura Y."/>
            <person name="Fujii Y."/>
            <person name="Habara T."/>
            <person name="Sakai H."/>
            <person name="Sato Y."/>
            <person name="Wilson G."/>
            <person name="Kumar K."/>
            <person name="McCouch S."/>
            <person name="Juretic N."/>
            <person name="Hoen D."/>
            <person name="Wright S."/>
            <person name="Bruskiewich R."/>
            <person name="Bureau T."/>
            <person name="Miyao A."/>
            <person name="Hirochika H."/>
            <person name="Nishikawa T."/>
            <person name="Kadowaki K."/>
            <person name="Sugiura M."/>
            <person name="Burr B."/>
            <person name="Sasaki T."/>
        </authorList>
    </citation>
    <scope>NUCLEOTIDE SEQUENCE [LARGE SCALE GENOMIC DNA]</scope>
    <source>
        <strain evidence="2">cv. Nipponbare</strain>
    </source>
</reference>
<evidence type="ECO:0000313" key="1">
    <source>
        <dbReference type="EMBL" id="BAT16583.1"/>
    </source>
</evidence>
<organism evidence="1 2">
    <name type="scientific">Oryza sativa subsp. japonica</name>
    <name type="common">Rice</name>
    <dbReference type="NCBI Taxonomy" id="39947"/>
    <lineage>
        <taxon>Eukaryota</taxon>
        <taxon>Viridiplantae</taxon>
        <taxon>Streptophyta</taxon>
        <taxon>Embryophyta</taxon>
        <taxon>Tracheophyta</taxon>
        <taxon>Spermatophyta</taxon>
        <taxon>Magnoliopsida</taxon>
        <taxon>Liliopsida</taxon>
        <taxon>Poales</taxon>
        <taxon>Poaceae</taxon>
        <taxon>BOP clade</taxon>
        <taxon>Oryzoideae</taxon>
        <taxon>Oryzeae</taxon>
        <taxon>Oryzinae</taxon>
        <taxon>Oryza</taxon>
        <taxon>Oryza sativa</taxon>
    </lineage>
</organism>
<gene>
    <name evidence="1" type="ordered locus">Os12g0261250</name>
    <name evidence="1" type="ORF">OSNPB_120261250</name>
</gene>
<protein>
    <submittedName>
        <fullName evidence="1">Os12g0261250 protein</fullName>
    </submittedName>
</protein>